<dbReference type="GO" id="GO:0008234">
    <property type="term" value="F:cysteine-type peptidase activity"/>
    <property type="evidence" value="ECO:0007669"/>
    <property type="project" value="UniProtKB-KW"/>
</dbReference>
<evidence type="ECO:0000313" key="9">
    <source>
        <dbReference type="Proteomes" id="UP000078431"/>
    </source>
</evidence>
<keyword evidence="2" id="KW-0645">Protease</keyword>
<accession>A0AA91IPJ3</accession>
<comment type="similarity">
    <text evidence="1">Belongs to the peptidase C40 family.</text>
</comment>
<keyword evidence="4" id="KW-0378">Hydrolase</keyword>
<evidence type="ECO:0000256" key="3">
    <source>
        <dbReference type="ARBA" id="ARBA00022729"/>
    </source>
</evidence>
<sequence length="185" mass="21326">MKIHINTTLAIFIFLLSACSLHAKHAKSRQHTAMKAHDFHKDESDLIPVIAALHDQMQTWVNTPYQWGGTKLNGVDCSGFIWRTLKDRFNIDMQRVTTRELVKMGRKISSQELSPGDLVFFKIHRQLHVGFYDTDGYFLHASVSKGVTRSSLKNPYWKSVFLEARRIKSEYGARISFNYPKTNHG</sequence>
<evidence type="ECO:0000259" key="7">
    <source>
        <dbReference type="PROSITE" id="PS51935"/>
    </source>
</evidence>
<keyword evidence="3 6" id="KW-0732">Signal</keyword>
<proteinExistence type="inferred from homology"/>
<organism evidence="8 9">
    <name type="scientific">Obesumbacterium proteus ATCC 12841</name>
    <dbReference type="NCBI Taxonomy" id="1354268"/>
    <lineage>
        <taxon>Bacteria</taxon>
        <taxon>Pseudomonadati</taxon>
        <taxon>Pseudomonadota</taxon>
        <taxon>Gammaproteobacteria</taxon>
        <taxon>Enterobacterales</taxon>
        <taxon>Hafniaceae</taxon>
        <taxon>Obesumbacterium</taxon>
    </lineage>
</organism>
<dbReference type="Proteomes" id="UP000078431">
    <property type="component" value="Unassembled WGS sequence"/>
</dbReference>
<dbReference type="AlphaFoldDB" id="A0AA91IPJ3"/>
<evidence type="ECO:0000256" key="4">
    <source>
        <dbReference type="ARBA" id="ARBA00022801"/>
    </source>
</evidence>
<keyword evidence="9" id="KW-1185">Reference proteome</keyword>
<evidence type="ECO:0000256" key="1">
    <source>
        <dbReference type="ARBA" id="ARBA00007074"/>
    </source>
</evidence>
<evidence type="ECO:0000256" key="5">
    <source>
        <dbReference type="ARBA" id="ARBA00022807"/>
    </source>
</evidence>
<protein>
    <submittedName>
        <fullName evidence="8">NlpC/P60 family protein</fullName>
    </submittedName>
</protein>
<dbReference type="InterPro" id="IPR000064">
    <property type="entry name" value="NLP_P60_dom"/>
</dbReference>
<feature type="signal peptide" evidence="6">
    <location>
        <begin position="1"/>
        <end position="23"/>
    </location>
</feature>
<dbReference type="PROSITE" id="PS51257">
    <property type="entry name" value="PROKAR_LIPOPROTEIN"/>
    <property type="match status" value="1"/>
</dbReference>
<name>A0AA91IPJ3_9GAMM</name>
<evidence type="ECO:0000256" key="2">
    <source>
        <dbReference type="ARBA" id="ARBA00022670"/>
    </source>
</evidence>
<dbReference type="EMBL" id="LXEX01000031">
    <property type="protein sequence ID" value="OAT58929.1"/>
    <property type="molecule type" value="Genomic_DNA"/>
</dbReference>
<dbReference type="PANTHER" id="PTHR47360">
    <property type="entry name" value="MUREIN DD-ENDOPEPTIDASE MEPS/MUREIN LD-CARBOXYPEPTIDASE"/>
    <property type="match status" value="1"/>
</dbReference>
<dbReference type="InterPro" id="IPR038765">
    <property type="entry name" value="Papain-like_cys_pep_sf"/>
</dbReference>
<reference evidence="8 9" key="1">
    <citation type="submission" date="2016-04" db="EMBL/GenBank/DDBJ databases">
        <title>ATOL: Assembling a taxonomically balanced genome-scale reconstruction of the evolutionary history of the Enterobacteriaceae.</title>
        <authorList>
            <person name="Plunkett G.III."/>
            <person name="Neeno-Eckwall E.C."/>
            <person name="Glasner J.D."/>
            <person name="Perna N.T."/>
        </authorList>
    </citation>
    <scope>NUCLEOTIDE SEQUENCE [LARGE SCALE GENOMIC DNA]</scope>
    <source>
        <strain evidence="8 9">ATCC 12841</strain>
    </source>
</reference>
<feature type="chain" id="PRO_5041675162" evidence="6">
    <location>
        <begin position="24"/>
        <end position="185"/>
    </location>
</feature>
<evidence type="ECO:0000256" key="6">
    <source>
        <dbReference type="SAM" id="SignalP"/>
    </source>
</evidence>
<dbReference type="GO" id="GO:0006508">
    <property type="term" value="P:proteolysis"/>
    <property type="evidence" value="ECO:0007669"/>
    <property type="project" value="UniProtKB-KW"/>
</dbReference>
<dbReference type="PROSITE" id="PS51935">
    <property type="entry name" value="NLPC_P60"/>
    <property type="match status" value="1"/>
</dbReference>
<dbReference type="SUPFAM" id="SSF54001">
    <property type="entry name" value="Cysteine proteinases"/>
    <property type="match status" value="1"/>
</dbReference>
<dbReference type="Pfam" id="PF00877">
    <property type="entry name" value="NLPC_P60"/>
    <property type="match status" value="1"/>
</dbReference>
<keyword evidence="5" id="KW-0788">Thiol protease</keyword>
<comment type="caution">
    <text evidence="8">The sequence shown here is derived from an EMBL/GenBank/DDBJ whole genome shotgun (WGS) entry which is preliminary data.</text>
</comment>
<feature type="domain" description="NlpC/P60" evidence="7">
    <location>
        <begin position="47"/>
        <end position="168"/>
    </location>
</feature>
<dbReference type="RefSeq" id="WP_061552861.1">
    <property type="nucleotide sequence ID" value="NZ_LXEX01000031.1"/>
</dbReference>
<gene>
    <name evidence="8" type="ORF">M993_02232</name>
</gene>
<dbReference type="PANTHER" id="PTHR47360:SF1">
    <property type="entry name" value="ENDOPEPTIDASE NLPC-RELATED"/>
    <property type="match status" value="1"/>
</dbReference>
<dbReference type="Gene3D" id="3.90.1720.10">
    <property type="entry name" value="endopeptidase domain like (from Nostoc punctiforme)"/>
    <property type="match status" value="1"/>
</dbReference>
<evidence type="ECO:0000313" key="8">
    <source>
        <dbReference type="EMBL" id="OAT58929.1"/>
    </source>
</evidence>
<dbReference type="InterPro" id="IPR052062">
    <property type="entry name" value="Murein_DD/LD_carboxypeptidase"/>
</dbReference>